<gene>
    <name evidence="2" type="ORF">JXQ802_LOCUS44496</name>
    <name evidence="1" type="ORF">PYM288_LOCUS29084</name>
</gene>
<evidence type="ECO:0000313" key="1">
    <source>
        <dbReference type="EMBL" id="CAF1285000.1"/>
    </source>
</evidence>
<evidence type="ECO:0000313" key="3">
    <source>
        <dbReference type="Proteomes" id="UP000663870"/>
    </source>
</evidence>
<name>A0A815XWU2_9BILA</name>
<dbReference type="AlphaFoldDB" id="A0A815XWU2"/>
<comment type="caution">
    <text evidence="2">The sequence shown here is derived from an EMBL/GenBank/DDBJ whole genome shotgun (WGS) entry which is preliminary data.</text>
</comment>
<dbReference type="Proteomes" id="UP000663854">
    <property type="component" value="Unassembled WGS sequence"/>
</dbReference>
<sequence>MVRHLRSCPLKTTDSDLSCQQAKINQYYKSTTNELTVVPKPIKDAVTTTITEFVAQDGQAFQLVNIFGFINLAEQLFNSGKLISSSPNIHIANILTDPTTVIASILDNKLLAIYLRIGKDLLTGLCEFLLLFDTVLDRLSDNERPILHRVLLFKQFLINKCEINDDEKEDSKHLNKRLVETWELSNEHLIATLVYPNLKYFHMCPHERTYNSFVKRRNVLIRDTSTATQTSSCSSLLSTTRLSSTKNLLVQIYDKSSTNKEKSVIEQEIEDYLKSKSSLYDEKNDEYSCVLEGIFQV</sequence>
<dbReference type="Proteomes" id="UP000663870">
    <property type="component" value="Unassembled WGS sequence"/>
</dbReference>
<reference evidence="2" key="1">
    <citation type="submission" date="2021-02" db="EMBL/GenBank/DDBJ databases">
        <authorList>
            <person name="Nowell W R."/>
        </authorList>
    </citation>
    <scope>NUCLEOTIDE SEQUENCE</scope>
</reference>
<accession>A0A815XWU2</accession>
<organism evidence="2 3">
    <name type="scientific">Rotaria sordida</name>
    <dbReference type="NCBI Taxonomy" id="392033"/>
    <lineage>
        <taxon>Eukaryota</taxon>
        <taxon>Metazoa</taxon>
        <taxon>Spiralia</taxon>
        <taxon>Gnathifera</taxon>
        <taxon>Rotifera</taxon>
        <taxon>Eurotatoria</taxon>
        <taxon>Bdelloidea</taxon>
        <taxon>Philodinida</taxon>
        <taxon>Philodinidae</taxon>
        <taxon>Rotaria</taxon>
    </lineage>
</organism>
<proteinExistence type="predicted"/>
<evidence type="ECO:0000313" key="2">
    <source>
        <dbReference type="EMBL" id="CAF1562757.1"/>
    </source>
</evidence>
<dbReference type="EMBL" id="CAJNOH010002292">
    <property type="protein sequence ID" value="CAF1285000.1"/>
    <property type="molecule type" value="Genomic_DNA"/>
</dbReference>
<dbReference type="EMBL" id="CAJNOL010003441">
    <property type="protein sequence ID" value="CAF1562757.1"/>
    <property type="molecule type" value="Genomic_DNA"/>
</dbReference>
<keyword evidence="3" id="KW-1185">Reference proteome</keyword>
<protein>
    <submittedName>
        <fullName evidence="2">Uncharacterized protein</fullName>
    </submittedName>
</protein>
<dbReference type="SUPFAM" id="SSF140996">
    <property type="entry name" value="Hermes dimerisation domain"/>
    <property type="match status" value="1"/>
</dbReference>
<dbReference type="Gene3D" id="1.10.10.1070">
    <property type="entry name" value="Zinc finger, BED domain-containing"/>
    <property type="match status" value="1"/>
</dbReference>